<dbReference type="Gene3D" id="2.30.30.90">
    <property type="match status" value="1"/>
</dbReference>
<evidence type="ECO:0000259" key="2">
    <source>
        <dbReference type="SMART" id="SM00899"/>
    </source>
</evidence>
<dbReference type="InterPro" id="IPR038157">
    <property type="entry name" value="FeoA_core_dom"/>
</dbReference>
<dbReference type="PANTHER" id="PTHR42954:SF2">
    <property type="entry name" value="FE(2+) TRANSPORT PROTEIN A"/>
    <property type="match status" value="1"/>
</dbReference>
<dbReference type="Pfam" id="PF04023">
    <property type="entry name" value="FeoA"/>
    <property type="match status" value="1"/>
</dbReference>
<evidence type="ECO:0000313" key="4">
    <source>
        <dbReference type="Proteomes" id="UP000463470"/>
    </source>
</evidence>
<dbReference type="PANTHER" id="PTHR42954">
    <property type="entry name" value="FE(2+) TRANSPORT PROTEIN A"/>
    <property type="match status" value="1"/>
</dbReference>
<organism evidence="3 4">
    <name type="scientific">Heliomicrobium undosum</name>
    <dbReference type="NCBI Taxonomy" id="121734"/>
    <lineage>
        <taxon>Bacteria</taxon>
        <taxon>Bacillati</taxon>
        <taxon>Bacillota</taxon>
        <taxon>Clostridia</taxon>
        <taxon>Eubacteriales</taxon>
        <taxon>Heliobacteriaceae</taxon>
        <taxon>Heliomicrobium</taxon>
    </lineage>
</organism>
<accession>A0A845L7A0</accession>
<dbReference type="RefSeq" id="WP_161259437.1">
    <property type="nucleotide sequence ID" value="NZ_WXEY01000021.1"/>
</dbReference>
<dbReference type="InterPro" id="IPR007167">
    <property type="entry name" value="Fe-transptr_FeoA-like"/>
</dbReference>
<keyword evidence="1" id="KW-0408">Iron</keyword>
<evidence type="ECO:0000256" key="1">
    <source>
        <dbReference type="ARBA" id="ARBA00023004"/>
    </source>
</evidence>
<dbReference type="InterPro" id="IPR052713">
    <property type="entry name" value="FeoA"/>
</dbReference>
<reference evidence="3 4" key="1">
    <citation type="submission" date="2020-01" db="EMBL/GenBank/DDBJ databases">
        <title>Whole-genome sequence of Heliobacterium undosum DSM 13378.</title>
        <authorList>
            <person name="Kyndt J.A."/>
            <person name="Meyer T.E."/>
        </authorList>
    </citation>
    <scope>NUCLEOTIDE SEQUENCE [LARGE SCALE GENOMIC DNA]</scope>
    <source>
        <strain evidence="3 4">DSM 13378</strain>
    </source>
</reference>
<dbReference type="InterPro" id="IPR008988">
    <property type="entry name" value="Transcriptional_repressor_C"/>
</dbReference>
<gene>
    <name evidence="3" type="ORF">GTO91_14445</name>
</gene>
<dbReference type="Proteomes" id="UP000463470">
    <property type="component" value="Unassembled WGS sequence"/>
</dbReference>
<dbReference type="OrthoDB" id="9811076at2"/>
<name>A0A845L7A0_9FIRM</name>
<dbReference type="GO" id="GO:0046914">
    <property type="term" value="F:transition metal ion binding"/>
    <property type="evidence" value="ECO:0007669"/>
    <property type="project" value="InterPro"/>
</dbReference>
<dbReference type="AlphaFoldDB" id="A0A845L7A0"/>
<comment type="caution">
    <text evidence="3">The sequence shown here is derived from an EMBL/GenBank/DDBJ whole genome shotgun (WGS) entry which is preliminary data.</text>
</comment>
<dbReference type="EMBL" id="WXEY01000021">
    <property type="protein sequence ID" value="MZP30915.1"/>
    <property type="molecule type" value="Genomic_DNA"/>
</dbReference>
<dbReference type="SMART" id="SM00899">
    <property type="entry name" value="FeoA"/>
    <property type="match status" value="1"/>
</dbReference>
<feature type="domain" description="Ferrous iron transporter FeoA-like" evidence="2">
    <location>
        <begin position="5"/>
        <end position="77"/>
    </location>
</feature>
<sequence>MGDCFPLCNAPVGHRVRVTDLQLEGFQRRRMLDIGLVPGTEVKVIRRSPIGDPTAYLVRGAVIGLRKNEASKVLVEEE</sequence>
<dbReference type="SUPFAM" id="SSF50037">
    <property type="entry name" value="C-terminal domain of transcriptional repressors"/>
    <property type="match status" value="1"/>
</dbReference>
<evidence type="ECO:0000313" key="3">
    <source>
        <dbReference type="EMBL" id="MZP30915.1"/>
    </source>
</evidence>
<proteinExistence type="predicted"/>
<protein>
    <submittedName>
        <fullName evidence="3">Ferrous iron transport protein A</fullName>
    </submittedName>
</protein>
<keyword evidence="4" id="KW-1185">Reference proteome</keyword>